<reference evidence="2 3" key="1">
    <citation type="submission" date="2021-06" db="EMBL/GenBank/DDBJ databases">
        <title>Gemonas diversity in paddy soil.</title>
        <authorList>
            <person name="Liu G."/>
        </authorList>
    </citation>
    <scope>NUCLEOTIDE SEQUENCE [LARGE SCALE GENOMIC DNA]</scope>
    <source>
        <strain evidence="2 3">RG2</strain>
    </source>
</reference>
<evidence type="ECO:0000313" key="2">
    <source>
        <dbReference type="EMBL" id="QXE92679.1"/>
    </source>
</evidence>
<protein>
    <submittedName>
        <fullName evidence="2">Integrase domain-containing protein</fullName>
    </submittedName>
</protein>
<keyword evidence="3" id="KW-1185">Reference proteome</keyword>
<dbReference type="Proteomes" id="UP000683559">
    <property type="component" value="Chromosome"/>
</dbReference>
<feature type="domain" description="Integrase catalytic" evidence="1">
    <location>
        <begin position="104"/>
        <end position="246"/>
    </location>
</feature>
<dbReference type="RefSeq" id="WP_217289227.1">
    <property type="nucleotide sequence ID" value="NZ_CP077683.1"/>
</dbReference>
<organism evidence="2 3">
    <name type="scientific">Geomonas subterranea</name>
    <dbReference type="NCBI Taxonomy" id="2847989"/>
    <lineage>
        <taxon>Bacteria</taxon>
        <taxon>Pseudomonadati</taxon>
        <taxon>Thermodesulfobacteriota</taxon>
        <taxon>Desulfuromonadia</taxon>
        <taxon>Geobacterales</taxon>
        <taxon>Geobacteraceae</taxon>
        <taxon>Geomonas</taxon>
    </lineage>
</organism>
<dbReference type="EMBL" id="CP077683">
    <property type="protein sequence ID" value="QXE92679.1"/>
    <property type="molecule type" value="Genomic_DNA"/>
</dbReference>
<gene>
    <name evidence="2" type="ORF">KP001_09225</name>
</gene>
<proteinExistence type="predicted"/>
<sequence length="276" mass="30024">MGKHAQKLKHEARGIIGKNWSAASLTREKLLGNLDRIAEFAAAKGYQHISQIGGRFVTDFFEHLKAGGRSPSTISGYATALRTLAAAIGKVNIVPRTNESLGGSRAGTRLQPKEPDIEKLIEVREKLYTKAQWLGIAHDIRAVFGVRAKESLLTRTTFVDARGRTLLQVEGTKGGRPRNLTVDTPEKGSVVAQLREHLAATGGKSLIPARMSLKEAYSFQKNSLHRLGATKANNANAHLARHAYAQALKEAGVDRAAIAQDLGHGRIDVISHYCRK</sequence>
<dbReference type="InterPro" id="IPR024456">
    <property type="entry name" value="Integrase_catalytic_putative"/>
</dbReference>
<evidence type="ECO:0000313" key="3">
    <source>
        <dbReference type="Proteomes" id="UP000683559"/>
    </source>
</evidence>
<evidence type="ECO:0000259" key="1">
    <source>
        <dbReference type="Pfam" id="PF12835"/>
    </source>
</evidence>
<accession>A0ABX8LQW3</accession>
<dbReference type="Pfam" id="PF12835">
    <property type="entry name" value="Integrase_1"/>
    <property type="match status" value="1"/>
</dbReference>
<name>A0ABX8LQW3_9BACT</name>